<evidence type="ECO:0000256" key="18">
    <source>
        <dbReference type="ARBA" id="ARBA00079330"/>
    </source>
</evidence>
<evidence type="ECO:0000256" key="7">
    <source>
        <dbReference type="ARBA" id="ARBA00022856"/>
    </source>
</evidence>
<feature type="domain" description="ABC transporter" evidence="23">
    <location>
        <begin position="554"/>
        <end position="790"/>
    </location>
</feature>
<feature type="compositionally biased region" description="Low complexity" evidence="21">
    <location>
        <begin position="145"/>
        <end position="154"/>
    </location>
</feature>
<dbReference type="Gene3D" id="1.20.1560.10">
    <property type="entry name" value="ABC transporter type 1, transmembrane domain"/>
    <property type="match status" value="2"/>
</dbReference>
<dbReference type="GO" id="GO:0005765">
    <property type="term" value="C:lysosomal membrane"/>
    <property type="evidence" value="ECO:0007669"/>
    <property type="project" value="UniProtKB-SubCell"/>
</dbReference>
<keyword evidence="5" id="KW-0547">Nucleotide-binding</keyword>
<evidence type="ECO:0000256" key="22">
    <source>
        <dbReference type="SAM" id="Phobius"/>
    </source>
</evidence>
<evidence type="ECO:0000256" key="16">
    <source>
        <dbReference type="ARBA" id="ARBA00066336"/>
    </source>
</evidence>
<dbReference type="EC" id="7.4.2.6" evidence="16"/>
<keyword evidence="6" id="KW-0067">ATP-binding</keyword>
<evidence type="ECO:0000313" key="26">
    <source>
        <dbReference type="Proteomes" id="UP000265180"/>
    </source>
</evidence>
<dbReference type="InterPro" id="IPR017871">
    <property type="entry name" value="ABC_transporter-like_CS"/>
</dbReference>
<dbReference type="GO" id="GO:0005524">
    <property type="term" value="F:ATP binding"/>
    <property type="evidence" value="ECO:0007669"/>
    <property type="project" value="UniProtKB-KW"/>
</dbReference>
<evidence type="ECO:0000259" key="23">
    <source>
        <dbReference type="PROSITE" id="PS50893"/>
    </source>
</evidence>
<dbReference type="PROSITE" id="PS00211">
    <property type="entry name" value="ABC_TRANSPORTER_1"/>
    <property type="match status" value="1"/>
</dbReference>
<dbReference type="PROSITE" id="PS50893">
    <property type="entry name" value="ABC_TRANSPORTER_2"/>
    <property type="match status" value="1"/>
</dbReference>
<feature type="transmembrane region" description="Helical" evidence="22">
    <location>
        <begin position="251"/>
        <end position="277"/>
    </location>
</feature>
<dbReference type="FunFam" id="3.40.50.300:FF:000140">
    <property type="entry name" value="Lipid A export ATP-binding/permease protein MsbA"/>
    <property type="match status" value="1"/>
</dbReference>
<dbReference type="Pfam" id="PF00005">
    <property type="entry name" value="ABC_tran"/>
    <property type="match status" value="1"/>
</dbReference>
<evidence type="ECO:0000256" key="17">
    <source>
        <dbReference type="ARBA" id="ARBA00068474"/>
    </source>
</evidence>
<reference key="1">
    <citation type="journal article" date="2007" name="Nature">
        <title>The medaka draft genome and insights into vertebrate genome evolution.</title>
        <authorList>
            <person name="Kasahara M."/>
            <person name="Naruse K."/>
            <person name="Sasaki S."/>
            <person name="Nakatani Y."/>
            <person name="Qu W."/>
            <person name="Ahsan B."/>
            <person name="Yamada T."/>
            <person name="Nagayasu Y."/>
            <person name="Doi K."/>
            <person name="Kasai Y."/>
            <person name="Jindo T."/>
            <person name="Kobayashi D."/>
            <person name="Shimada A."/>
            <person name="Toyoda A."/>
            <person name="Kuroki Y."/>
            <person name="Fujiyama A."/>
            <person name="Sasaki T."/>
            <person name="Shimizu A."/>
            <person name="Asakawa S."/>
            <person name="Shimizu N."/>
            <person name="Hashimoto S."/>
            <person name="Yang J."/>
            <person name="Lee Y."/>
            <person name="Matsushima K."/>
            <person name="Sugano S."/>
            <person name="Sakaizumi M."/>
            <person name="Narita T."/>
            <person name="Ohishi K."/>
            <person name="Haga S."/>
            <person name="Ohta F."/>
            <person name="Nomoto H."/>
            <person name="Nogata K."/>
            <person name="Morishita T."/>
            <person name="Endo T."/>
            <person name="Shin-I T."/>
            <person name="Takeda H."/>
            <person name="Morishita S."/>
            <person name="Kohara Y."/>
        </authorList>
    </citation>
    <scope>NUCLEOTIDE SEQUENCE [LARGE SCALE GENOMIC DNA]</scope>
    <source>
        <strain>Hd-rR</strain>
    </source>
</reference>
<organism evidence="25 26">
    <name type="scientific">Oryzias latipes</name>
    <name type="common">Japanese rice fish</name>
    <name type="synonym">Japanese killifish</name>
    <dbReference type="NCBI Taxonomy" id="8090"/>
    <lineage>
        <taxon>Eukaryota</taxon>
        <taxon>Metazoa</taxon>
        <taxon>Chordata</taxon>
        <taxon>Craniata</taxon>
        <taxon>Vertebrata</taxon>
        <taxon>Euteleostomi</taxon>
        <taxon>Actinopterygii</taxon>
        <taxon>Neopterygii</taxon>
        <taxon>Teleostei</taxon>
        <taxon>Neoteleostei</taxon>
        <taxon>Acanthomorphata</taxon>
        <taxon>Ovalentaria</taxon>
        <taxon>Atherinomorphae</taxon>
        <taxon>Beloniformes</taxon>
        <taxon>Adrianichthyidae</taxon>
        <taxon>Oryziinae</taxon>
        <taxon>Oryzias</taxon>
    </lineage>
</organism>
<dbReference type="SUPFAM" id="SSF52540">
    <property type="entry name" value="P-loop containing nucleoside triphosphate hydrolases"/>
    <property type="match status" value="1"/>
</dbReference>
<dbReference type="Pfam" id="PF00664">
    <property type="entry name" value="ABC_membrane"/>
    <property type="match status" value="1"/>
</dbReference>
<accession>A0A3P9LDS7</accession>
<evidence type="ECO:0000256" key="2">
    <source>
        <dbReference type="ARBA" id="ARBA00006493"/>
    </source>
</evidence>
<keyword evidence="9" id="KW-1278">Translocase</keyword>
<protein>
    <recommendedName>
        <fullName evidence="17">ABC-type oligopeptide transporter ABCB9</fullName>
        <ecNumber evidence="16">7.4.2.6</ecNumber>
    </recommendedName>
    <alternativeName>
        <fullName evidence="20">ATP-binding cassette sub-family B member 9</fullName>
    </alternativeName>
    <alternativeName>
        <fullName evidence="19">ATP-binding cassette transporter 9</fullName>
    </alternativeName>
    <alternativeName>
        <fullName evidence="18">TAP-like protein</fullName>
    </alternativeName>
</protein>
<dbReference type="SMART" id="SM00382">
    <property type="entry name" value="AAA"/>
    <property type="match status" value="1"/>
</dbReference>
<comment type="subunit">
    <text evidence="15">Homodimer. Interacts (via TMD0 region) with LAMP1; this interaction strongly stabilizes ABCB9 and protects ABCB9 against lysosomal degradation. Interacts (via TMD0 region) with LAMP2 (isoform LAMP-2B). Interacts (via TMD0) with YIF1B; this interaction allows (but is not essential) the ER-to-Golgi trafficking and strongly depends on a salt bridge within TMD0.</text>
</comment>
<feature type="transmembrane region" description="Helical" evidence="22">
    <location>
        <begin position="207"/>
        <end position="231"/>
    </location>
</feature>
<feature type="transmembrane region" description="Helical" evidence="22">
    <location>
        <begin position="115"/>
        <end position="134"/>
    </location>
</feature>
<keyword evidence="10 22" id="KW-1133">Transmembrane helix</keyword>
<evidence type="ECO:0000256" key="11">
    <source>
        <dbReference type="ARBA" id="ARBA00023136"/>
    </source>
</evidence>
<evidence type="ECO:0000256" key="21">
    <source>
        <dbReference type="SAM" id="MobiDB-lite"/>
    </source>
</evidence>
<keyword evidence="12" id="KW-0458">Lysosome</keyword>
<sequence length="837" mass="91101">MGTKVVVCCSVLYILVDSIITTVLYTHGSQPSIFLDDALHFNILRSVLDLWGTVLLRASLLLGASIGVSWNKEEGPLRVAKLTTFILFLCMVVITYALAKMLMLTEMEPLSHQPWFLSLIGWTCASSLCVMLLWRQLGKKSSLVGSHSIHSSSRSGGGGGSEDTEKLMETAGEEDEKEEEGQKKGKGTKSGSGATLGRLLSYCKKDAGLLSVAVFFLLISALCEAFIPFYYGKAIDGIVVHQSMGYFAKPVITLAALALVSSLAIGIRGGVFTLIMARLNLRLRSHLFRTLMRQEIAFFDENHTGDIISRLSADTTQVSDLISQNINIFLRSGIKGVGFIIFMLGMSWKLTMVAIMGFPFIALVSKVYGKYYKKLSKEVQTTLAEANKIAEETMSAMRTVRSFANETGESDSYCSKLSAMFQINKKQALAYACYMWSSCISELALEVAILYYGGHLVIAGQISSGTLISFFIYMLELGECLGVSCLFFHQLFSIEVLGCWSIKVNMLFWQEIASVYTGLMQGVGAAEKVFEYLDRKPKHPADGTEAPDTCTGLVEFKDITFAYPTRPETDILQGVSFALQPGEVTALVGPSGSGKSSCVSLLENFYLPQQGQVLLDGKPVNTFQHTYLHSKVALVSQEPVLFARTVKENITYGLTGVPMEAVVQAAIKANAHDFITALPKGYDTSVGEKGTQLSGGQKQRVAIARALIRNPTVLLLDEATSALDAESEHMVQQALNNIMQDHTVLVIAHRLSTVEKADNIIVIDGGHVVEQGTHSHLMATSRLYSKMVQRQVLGMETGAGVLDSSGSSWKGGGGRTRRRQSSSSSSTSSGAECTPRY</sequence>
<dbReference type="GO" id="GO:0015421">
    <property type="term" value="F:ABC-type oligopeptide transporter activity"/>
    <property type="evidence" value="ECO:0007669"/>
    <property type="project" value="UniProtKB-EC"/>
</dbReference>
<reference evidence="25 26" key="2">
    <citation type="submission" date="2017-04" db="EMBL/GenBank/DDBJ databases">
        <title>CpG methylation of centromeres and impact of large insertions on vertebrate speciation.</title>
        <authorList>
            <person name="Ichikawa K."/>
            <person name="Yoshimura J."/>
            <person name="Morishita S."/>
        </authorList>
    </citation>
    <scope>NUCLEOTIDE SEQUENCE</scope>
    <source>
        <strain evidence="25 26">HNI</strain>
    </source>
</reference>
<dbReference type="PIRSF" id="PIRSF002773">
    <property type="entry name" value="ABC_prm/ATPase_B"/>
    <property type="match status" value="1"/>
</dbReference>
<comment type="similarity">
    <text evidence="2">Belongs to the ABC transporter superfamily. ABCB family. MHC peptide exporter (TC 3.A.1.209) subfamily.</text>
</comment>
<dbReference type="InterPro" id="IPR036640">
    <property type="entry name" value="ABC1_TM_sf"/>
</dbReference>
<dbReference type="PROSITE" id="PS50929">
    <property type="entry name" value="ABC_TM1F"/>
    <property type="match status" value="1"/>
</dbReference>
<evidence type="ECO:0000256" key="10">
    <source>
        <dbReference type="ARBA" id="ARBA00022989"/>
    </source>
</evidence>
<comment type="catalytic activity">
    <reaction evidence="13">
        <text>a [oligopeptide](in) + ATP + H2O = a [oligopeptide](out) + ADP + phosphate + H(+)</text>
        <dbReference type="Rhea" id="RHEA:14429"/>
        <dbReference type="Rhea" id="RHEA-COMP:10531"/>
        <dbReference type="ChEBI" id="CHEBI:15377"/>
        <dbReference type="ChEBI" id="CHEBI:15378"/>
        <dbReference type="ChEBI" id="CHEBI:30616"/>
        <dbReference type="ChEBI" id="CHEBI:43474"/>
        <dbReference type="ChEBI" id="CHEBI:83228"/>
        <dbReference type="ChEBI" id="CHEBI:456216"/>
        <dbReference type="EC" id="7.4.2.6"/>
    </reaction>
    <physiologicalReaction direction="left-to-right" evidence="13">
        <dbReference type="Rhea" id="RHEA:14430"/>
    </physiologicalReaction>
</comment>
<feature type="region of interest" description="Disordered" evidence="21">
    <location>
        <begin position="803"/>
        <end position="837"/>
    </location>
</feature>
<evidence type="ECO:0000256" key="9">
    <source>
        <dbReference type="ARBA" id="ARBA00022967"/>
    </source>
</evidence>
<proteinExistence type="inferred from homology"/>
<dbReference type="GO" id="GO:0015031">
    <property type="term" value="P:protein transport"/>
    <property type="evidence" value="ECO:0007669"/>
    <property type="project" value="UniProtKB-KW"/>
</dbReference>
<dbReference type="Gene3D" id="3.40.50.300">
    <property type="entry name" value="P-loop containing nucleotide triphosphate hydrolases"/>
    <property type="match status" value="2"/>
</dbReference>
<dbReference type="InterPro" id="IPR003593">
    <property type="entry name" value="AAA+_ATPase"/>
</dbReference>
<evidence type="ECO:0000256" key="20">
    <source>
        <dbReference type="ARBA" id="ARBA00084061"/>
    </source>
</evidence>
<evidence type="ECO:0000256" key="6">
    <source>
        <dbReference type="ARBA" id="ARBA00022840"/>
    </source>
</evidence>
<reference evidence="25" key="4">
    <citation type="submission" date="2025-09" db="UniProtKB">
        <authorList>
            <consortium name="Ensembl"/>
        </authorList>
    </citation>
    <scope>IDENTIFICATION</scope>
    <source>
        <strain evidence="25">HNI</strain>
    </source>
</reference>
<dbReference type="PANTHER" id="PTHR43394">
    <property type="entry name" value="ATP-DEPENDENT PERMEASE MDL1, MITOCHONDRIAL"/>
    <property type="match status" value="1"/>
</dbReference>
<feature type="transmembrane region" description="Helical" evidence="22">
    <location>
        <begin position="5"/>
        <end position="28"/>
    </location>
</feature>
<dbReference type="FunFam" id="1.20.1560.10:FF:000031">
    <property type="entry name" value="ATP-binding cassette sub-family B member 9"/>
    <property type="match status" value="1"/>
</dbReference>
<dbReference type="Ensembl" id="ENSORLT00020034921.1">
    <property type="protein sequence ID" value="ENSORLP00020018861.1"/>
    <property type="gene ID" value="ENSORLG00020019860.1"/>
</dbReference>
<name>A0A3P9LDS7_ORYLA</name>
<evidence type="ECO:0000259" key="24">
    <source>
        <dbReference type="PROSITE" id="PS50929"/>
    </source>
</evidence>
<keyword evidence="8" id="KW-0653">Protein transport</keyword>
<dbReference type="Proteomes" id="UP000265180">
    <property type="component" value="Chromosome 9"/>
</dbReference>
<dbReference type="SUPFAM" id="SSF90123">
    <property type="entry name" value="ABC transporter transmembrane region"/>
    <property type="match status" value="1"/>
</dbReference>
<evidence type="ECO:0000256" key="3">
    <source>
        <dbReference type="ARBA" id="ARBA00022448"/>
    </source>
</evidence>
<keyword evidence="4 22" id="KW-0812">Transmembrane</keyword>
<dbReference type="InterPro" id="IPR039421">
    <property type="entry name" value="Type_1_exporter"/>
</dbReference>
<evidence type="ECO:0000313" key="25">
    <source>
        <dbReference type="Ensembl" id="ENSORLP00020018861.1"/>
    </source>
</evidence>
<evidence type="ECO:0000256" key="19">
    <source>
        <dbReference type="ARBA" id="ARBA00083142"/>
    </source>
</evidence>
<dbReference type="AlphaFoldDB" id="A0A3P9LDS7"/>
<evidence type="ECO:0000256" key="4">
    <source>
        <dbReference type="ARBA" id="ARBA00022692"/>
    </source>
</evidence>
<feature type="domain" description="ABC transmembrane type-1" evidence="24">
    <location>
        <begin position="212"/>
        <end position="482"/>
    </location>
</feature>
<feature type="region of interest" description="Disordered" evidence="21">
    <location>
        <begin position="145"/>
        <end position="191"/>
    </location>
</feature>
<evidence type="ECO:0000256" key="13">
    <source>
        <dbReference type="ARBA" id="ARBA00052205"/>
    </source>
</evidence>
<dbReference type="GO" id="GO:0016887">
    <property type="term" value="F:ATP hydrolysis activity"/>
    <property type="evidence" value="ECO:0007669"/>
    <property type="project" value="InterPro"/>
</dbReference>
<keyword evidence="11 22" id="KW-0472">Membrane</keyword>
<feature type="transmembrane region" description="Helical" evidence="22">
    <location>
        <begin position="82"/>
        <end position="103"/>
    </location>
</feature>
<dbReference type="InterPro" id="IPR003439">
    <property type="entry name" value="ABC_transporter-like_ATP-bd"/>
</dbReference>
<feature type="compositionally biased region" description="Low complexity" evidence="21">
    <location>
        <begin position="821"/>
        <end position="830"/>
    </location>
</feature>
<dbReference type="InterPro" id="IPR027417">
    <property type="entry name" value="P-loop_NTPase"/>
</dbReference>
<evidence type="ECO:0000256" key="14">
    <source>
        <dbReference type="ARBA" id="ARBA00055204"/>
    </source>
</evidence>
<reference evidence="25" key="3">
    <citation type="submission" date="2025-08" db="UniProtKB">
        <authorList>
            <consortium name="Ensembl"/>
        </authorList>
    </citation>
    <scope>IDENTIFICATION</scope>
    <source>
        <strain evidence="25">HNI</strain>
    </source>
</reference>
<dbReference type="CDD" id="cd03248">
    <property type="entry name" value="ABCC_TAP"/>
    <property type="match status" value="1"/>
</dbReference>
<comment type="subcellular location">
    <subcellularLocation>
        <location evidence="1">Lysosome membrane</location>
        <topology evidence="1">Multi-pass membrane protein</topology>
    </subcellularLocation>
</comment>
<evidence type="ECO:0000256" key="15">
    <source>
        <dbReference type="ARBA" id="ARBA00062472"/>
    </source>
</evidence>
<evidence type="ECO:0000256" key="12">
    <source>
        <dbReference type="ARBA" id="ARBA00023228"/>
    </source>
</evidence>
<dbReference type="InterPro" id="IPR011527">
    <property type="entry name" value="ABC1_TM_dom"/>
</dbReference>
<keyword evidence="7" id="KW-0571">Peptide transport</keyword>
<evidence type="ECO:0000256" key="5">
    <source>
        <dbReference type="ARBA" id="ARBA00022741"/>
    </source>
</evidence>
<feature type="transmembrane region" description="Helical" evidence="22">
    <location>
        <begin position="48"/>
        <end position="70"/>
    </location>
</feature>
<evidence type="ECO:0000256" key="8">
    <source>
        <dbReference type="ARBA" id="ARBA00022927"/>
    </source>
</evidence>
<comment type="function">
    <text evidence="14">ATP-dependent low-affinity peptide transporter which translocates a broad spectrum of peptides from the cytosol to the lysosomal lumen for degradation. Displays a broad peptide length specificity from 6-mer up to at least 59-mer peptides with an optimum of 23-mers. Binds and transports smaller and larger peptides with the same affinity. Favors positively charged, aromatic or hydrophobic residues in the N- and C-terminal positions whereas negatively charged residues as well as asparagine and methionine are not favored.</text>
</comment>
<dbReference type="PANTHER" id="PTHR43394:SF19">
    <property type="entry name" value="ABC TRANSPORTER B FAMILY"/>
    <property type="match status" value="1"/>
</dbReference>
<keyword evidence="3" id="KW-0813">Transport</keyword>
<evidence type="ECO:0000256" key="1">
    <source>
        <dbReference type="ARBA" id="ARBA00004155"/>
    </source>
</evidence>